<feature type="signal peptide" evidence="1">
    <location>
        <begin position="1"/>
        <end position="23"/>
    </location>
</feature>
<dbReference type="RefSeq" id="WP_109919066.1">
    <property type="nucleotide sequence ID" value="NZ_QGLF01000001.1"/>
</dbReference>
<dbReference type="EMBL" id="QGLF01000001">
    <property type="protein sequence ID" value="PWR23031.1"/>
    <property type="molecule type" value="Genomic_DNA"/>
</dbReference>
<feature type="chain" id="PRO_5016459438" evidence="1">
    <location>
        <begin position="24"/>
        <end position="160"/>
    </location>
</feature>
<accession>A0A317E8J1</accession>
<name>A0A317E8J1_9PROT</name>
<dbReference type="OrthoDB" id="7357888at2"/>
<evidence type="ECO:0000313" key="2">
    <source>
        <dbReference type="EMBL" id="PWR23031.1"/>
    </source>
</evidence>
<evidence type="ECO:0000256" key="1">
    <source>
        <dbReference type="SAM" id="SignalP"/>
    </source>
</evidence>
<keyword evidence="3" id="KW-1185">Reference proteome</keyword>
<keyword evidence="1" id="KW-0732">Signal</keyword>
<sequence>MRRRLMSALMLAAAVLAAGPARAEVDVIRSADQLQRLFADRTLVGRFLSGDTFKEYYAPDGRVAYFQLQCLHSGTWWVESLAQDFGMLQAGTPIICFDYPSLNAKDDPSCFAVGGPTGRERFYPIGGDPGNTGIPGAIAEQWSQGNTEPLPLGEDGCPSV</sequence>
<evidence type="ECO:0000313" key="3">
    <source>
        <dbReference type="Proteomes" id="UP000246077"/>
    </source>
</evidence>
<proteinExistence type="predicted"/>
<dbReference type="Proteomes" id="UP000246077">
    <property type="component" value="Unassembled WGS sequence"/>
</dbReference>
<reference evidence="3" key="1">
    <citation type="submission" date="2018-05" db="EMBL/GenBank/DDBJ databases">
        <title>Zavarzinia sp. HR-AS.</title>
        <authorList>
            <person name="Lee Y."/>
            <person name="Jeon C.O."/>
        </authorList>
    </citation>
    <scope>NUCLEOTIDE SEQUENCE [LARGE SCALE GENOMIC DNA]</scope>
    <source>
        <strain evidence="3">DSM 1231</strain>
    </source>
</reference>
<protein>
    <submittedName>
        <fullName evidence="2">Uncharacterized protein</fullName>
    </submittedName>
</protein>
<comment type="caution">
    <text evidence="2">The sequence shown here is derived from an EMBL/GenBank/DDBJ whole genome shotgun (WGS) entry which is preliminary data.</text>
</comment>
<dbReference type="AlphaFoldDB" id="A0A317E8J1"/>
<organism evidence="2 3">
    <name type="scientific">Zavarzinia compransoris</name>
    <dbReference type="NCBI Taxonomy" id="1264899"/>
    <lineage>
        <taxon>Bacteria</taxon>
        <taxon>Pseudomonadati</taxon>
        <taxon>Pseudomonadota</taxon>
        <taxon>Alphaproteobacteria</taxon>
        <taxon>Rhodospirillales</taxon>
        <taxon>Zavarziniaceae</taxon>
        <taxon>Zavarzinia</taxon>
    </lineage>
</organism>
<gene>
    <name evidence="2" type="ORF">DKG75_00170</name>
</gene>